<protein>
    <submittedName>
        <fullName evidence="2">Uncharacterized protein</fullName>
    </submittedName>
</protein>
<organism evidence="2">
    <name type="scientific">Lygus hesperus</name>
    <name type="common">Western plant bug</name>
    <dbReference type="NCBI Taxonomy" id="30085"/>
    <lineage>
        <taxon>Eukaryota</taxon>
        <taxon>Metazoa</taxon>
        <taxon>Ecdysozoa</taxon>
        <taxon>Arthropoda</taxon>
        <taxon>Hexapoda</taxon>
        <taxon>Insecta</taxon>
        <taxon>Pterygota</taxon>
        <taxon>Neoptera</taxon>
        <taxon>Paraneoptera</taxon>
        <taxon>Hemiptera</taxon>
        <taxon>Heteroptera</taxon>
        <taxon>Panheteroptera</taxon>
        <taxon>Cimicomorpha</taxon>
        <taxon>Miridae</taxon>
        <taxon>Mirini</taxon>
        <taxon>Lygus</taxon>
    </lineage>
</organism>
<name>A0A146MCZ1_LYGHE</name>
<evidence type="ECO:0000256" key="1">
    <source>
        <dbReference type="SAM" id="MobiDB-lite"/>
    </source>
</evidence>
<reference evidence="2" key="1">
    <citation type="journal article" date="2016" name="Gigascience">
        <title>De novo construction of an expanded transcriptome assembly for the western tarnished plant bug, Lygus hesperus.</title>
        <authorList>
            <person name="Tassone E.E."/>
            <person name="Geib S.M."/>
            <person name="Hall B."/>
            <person name="Fabrick J.A."/>
            <person name="Brent C.S."/>
            <person name="Hull J.J."/>
        </authorList>
    </citation>
    <scope>NUCLEOTIDE SEQUENCE</scope>
</reference>
<feature type="non-terminal residue" evidence="2">
    <location>
        <position position="1"/>
    </location>
</feature>
<dbReference type="AlphaFoldDB" id="A0A146MCZ1"/>
<dbReference type="EMBL" id="GDHC01001016">
    <property type="protein sequence ID" value="JAQ17613.1"/>
    <property type="molecule type" value="Transcribed_RNA"/>
</dbReference>
<accession>A0A146MCZ1</accession>
<feature type="compositionally biased region" description="Low complexity" evidence="1">
    <location>
        <begin position="56"/>
        <end position="66"/>
    </location>
</feature>
<sequence>THCTPHRTQLHHQSMFTRPALASLSYLTHIGVRLPNRLCRNRLPTDELRRTHLHTAVDGAGDGDQVGTEDGGLRNVSDAPKAVVTADLPLRNWYYGEQGGEEVYCQRKSDNPTCVVRVVRYALQTAEPSSKHYPLLEYQVVYDGGDGLCADTDVVLTKALQAHEVYDTHTCLLTSTATMLCGLSFCKNIPTTVLTVGNSGNCVINYIVQRAREAGTGVVVEVVDACSASQYANDEYMELDAECEVVRPLCVEKRQTKAVGAQQLLQLYHHHITFDAFWEGVTERHPSEGRLPPLQHTHTRTYDIIFQDADVQPNFQTQQHLQRVYDLLDSTYGVFVARLYCGNRLQDGITAKDFGSPGSFVTVCGDVFEHVYVSLPESSPETAELEDPFMIVVGVRSSESTAPQGPVAPSL</sequence>
<proteinExistence type="predicted"/>
<gene>
    <name evidence="2" type="ORF">g.34905</name>
</gene>
<evidence type="ECO:0000313" key="2">
    <source>
        <dbReference type="EMBL" id="JAQ17613.1"/>
    </source>
</evidence>
<feature type="region of interest" description="Disordered" evidence="1">
    <location>
        <begin position="55"/>
        <end position="74"/>
    </location>
</feature>